<evidence type="ECO:0000313" key="6">
    <source>
        <dbReference type="Proteomes" id="UP000053732"/>
    </source>
</evidence>
<name>A0A0G4P9Y3_PENC3</name>
<dbReference type="GO" id="GO:0003677">
    <property type="term" value="F:DNA binding"/>
    <property type="evidence" value="ECO:0007669"/>
    <property type="project" value="UniProtKB-KW"/>
</dbReference>
<evidence type="ECO:0000256" key="2">
    <source>
        <dbReference type="ARBA" id="ARBA00023242"/>
    </source>
</evidence>
<dbReference type="SMART" id="SM00674">
    <property type="entry name" value="CENPB"/>
    <property type="match status" value="1"/>
</dbReference>
<feature type="compositionally biased region" description="Basic residues" evidence="3">
    <location>
        <begin position="239"/>
        <end position="249"/>
    </location>
</feature>
<reference evidence="5 6" key="1">
    <citation type="journal article" date="2014" name="Nat. Commun.">
        <title>Multiple recent horizontal transfers of a large genomic region in cheese making fungi.</title>
        <authorList>
            <person name="Cheeseman K."/>
            <person name="Ropars J."/>
            <person name="Renault P."/>
            <person name="Dupont J."/>
            <person name="Gouzy J."/>
            <person name="Branca A."/>
            <person name="Abraham A.L."/>
            <person name="Ceppi M."/>
            <person name="Conseiller E."/>
            <person name="Debuchy R."/>
            <person name="Malagnac F."/>
            <person name="Goarin A."/>
            <person name="Silar P."/>
            <person name="Lacoste S."/>
            <person name="Sallet E."/>
            <person name="Bensimon A."/>
            <person name="Giraud T."/>
            <person name="Brygoo Y."/>
        </authorList>
    </citation>
    <scope>NUCLEOTIDE SEQUENCE [LARGE SCALE GENOMIC DNA]</scope>
    <source>
        <strain evidence="6">FM 013</strain>
    </source>
</reference>
<gene>
    <name evidence="5" type="ORF">PCAMFM013_S009g000050</name>
</gene>
<feature type="compositionally biased region" description="Basic and acidic residues" evidence="3">
    <location>
        <begin position="175"/>
        <end position="186"/>
    </location>
</feature>
<feature type="domain" description="HTH CENPB-type" evidence="4">
    <location>
        <begin position="60"/>
        <end position="132"/>
    </location>
</feature>
<evidence type="ECO:0000259" key="4">
    <source>
        <dbReference type="PROSITE" id="PS51253"/>
    </source>
</evidence>
<dbReference type="SUPFAM" id="SSF46689">
    <property type="entry name" value="Homeodomain-like"/>
    <property type="match status" value="1"/>
</dbReference>
<keyword evidence="2" id="KW-0539">Nucleus</keyword>
<proteinExistence type="predicted"/>
<dbReference type="InterPro" id="IPR009057">
    <property type="entry name" value="Homeodomain-like_sf"/>
</dbReference>
<evidence type="ECO:0000256" key="1">
    <source>
        <dbReference type="ARBA" id="ARBA00023125"/>
    </source>
</evidence>
<dbReference type="EMBL" id="HG793142">
    <property type="protein sequence ID" value="CRL23110.1"/>
    <property type="molecule type" value="Genomic_DNA"/>
</dbReference>
<dbReference type="Gene3D" id="1.10.10.60">
    <property type="entry name" value="Homeodomain-like"/>
    <property type="match status" value="1"/>
</dbReference>
<protein>
    <submittedName>
        <fullName evidence="5">Helix-turn-helix, Psq-like</fullName>
    </submittedName>
</protein>
<dbReference type="Pfam" id="PF03221">
    <property type="entry name" value="HTH_Tnp_Tc5"/>
    <property type="match status" value="1"/>
</dbReference>
<dbReference type="InterPro" id="IPR007889">
    <property type="entry name" value="HTH_Psq"/>
</dbReference>
<accession>A0A0G4P9Y3</accession>
<dbReference type="Pfam" id="PF05225">
    <property type="entry name" value="HTH_psq"/>
    <property type="match status" value="1"/>
</dbReference>
<dbReference type="InterPro" id="IPR006600">
    <property type="entry name" value="HTH_CenpB_DNA-bd_dom"/>
</dbReference>
<evidence type="ECO:0000256" key="3">
    <source>
        <dbReference type="SAM" id="MobiDB-lite"/>
    </source>
</evidence>
<keyword evidence="6" id="KW-1185">Reference proteome</keyword>
<dbReference type="STRING" id="1429867.A0A0G4P9Y3"/>
<evidence type="ECO:0000313" key="5">
    <source>
        <dbReference type="EMBL" id="CRL23110.1"/>
    </source>
</evidence>
<keyword evidence="1" id="KW-0238">DNA-binding</keyword>
<feature type="region of interest" description="Disordered" evidence="3">
    <location>
        <begin position="175"/>
        <end position="249"/>
    </location>
</feature>
<dbReference type="PROSITE" id="PS51253">
    <property type="entry name" value="HTH_CENPB"/>
    <property type="match status" value="1"/>
</dbReference>
<dbReference type="AlphaFoldDB" id="A0A0G4P9Y3"/>
<dbReference type="Proteomes" id="UP000053732">
    <property type="component" value="Unassembled WGS sequence"/>
</dbReference>
<sequence length="249" mass="27939">MPPIRSQSSRNPTEQEERISLAIEALKNQETSSIRELARRFDVPCTTLRNRLSGRTQRSATRANSHKLTELEEDTLENWILSMQSRGATLRPSMVREMADLVLQKRGTTSDLSVGQNWATNFLKRRHLLRTRSRSPPSPLDSALNRISKACQTAMQSAALLERAVSDLRTAIEKQERERARSREQIPAEAGLSVQEPSQLITEPVEAMGEHPPSRSRATSPGLRPSVRSPQRCSGCKNTGHKINRCPAR</sequence>
<organism evidence="5 6">
    <name type="scientific">Penicillium camemberti (strain FM 013)</name>
    <dbReference type="NCBI Taxonomy" id="1429867"/>
    <lineage>
        <taxon>Eukaryota</taxon>
        <taxon>Fungi</taxon>
        <taxon>Dikarya</taxon>
        <taxon>Ascomycota</taxon>
        <taxon>Pezizomycotina</taxon>
        <taxon>Eurotiomycetes</taxon>
        <taxon>Eurotiomycetidae</taxon>
        <taxon>Eurotiales</taxon>
        <taxon>Aspergillaceae</taxon>
        <taxon>Penicillium</taxon>
    </lineage>
</organism>